<evidence type="ECO:0000259" key="6">
    <source>
        <dbReference type="PROSITE" id="PS50850"/>
    </source>
</evidence>
<dbReference type="InterPro" id="IPR011701">
    <property type="entry name" value="MFS"/>
</dbReference>
<feature type="transmembrane region" description="Helical" evidence="5">
    <location>
        <begin position="306"/>
        <end position="325"/>
    </location>
</feature>
<evidence type="ECO:0000256" key="1">
    <source>
        <dbReference type="ARBA" id="ARBA00004651"/>
    </source>
</evidence>
<dbReference type="Gene3D" id="1.20.1250.20">
    <property type="entry name" value="MFS general substrate transporter like domains"/>
    <property type="match status" value="2"/>
</dbReference>
<evidence type="ECO:0000256" key="3">
    <source>
        <dbReference type="ARBA" id="ARBA00022989"/>
    </source>
</evidence>
<comment type="subcellular location">
    <subcellularLocation>
        <location evidence="1">Cell membrane</location>
        <topology evidence="1">Multi-pass membrane protein</topology>
    </subcellularLocation>
</comment>
<keyword evidence="3 5" id="KW-1133">Transmembrane helix</keyword>
<dbReference type="GO" id="GO:0005886">
    <property type="term" value="C:plasma membrane"/>
    <property type="evidence" value="ECO:0007669"/>
    <property type="project" value="UniProtKB-SubCell"/>
</dbReference>
<gene>
    <name evidence="7" type="ORF">FHR34_003309</name>
</gene>
<accession>A0A7W7VVE8</accession>
<feature type="transmembrane region" description="Helical" evidence="5">
    <location>
        <begin position="393"/>
        <end position="415"/>
    </location>
</feature>
<dbReference type="EMBL" id="JACHJV010000001">
    <property type="protein sequence ID" value="MBB4924316.1"/>
    <property type="molecule type" value="Genomic_DNA"/>
</dbReference>
<feature type="transmembrane region" description="Helical" evidence="5">
    <location>
        <begin position="59"/>
        <end position="81"/>
    </location>
</feature>
<dbReference type="PANTHER" id="PTHR23523">
    <property type="match status" value="1"/>
</dbReference>
<feature type="transmembrane region" description="Helical" evidence="5">
    <location>
        <begin position="183"/>
        <end position="202"/>
    </location>
</feature>
<dbReference type="InterPro" id="IPR036259">
    <property type="entry name" value="MFS_trans_sf"/>
</dbReference>
<feature type="transmembrane region" description="Helical" evidence="5">
    <location>
        <begin position="116"/>
        <end position="138"/>
    </location>
</feature>
<keyword evidence="8" id="KW-1185">Reference proteome</keyword>
<feature type="transmembrane region" description="Helical" evidence="5">
    <location>
        <begin position="150"/>
        <end position="171"/>
    </location>
</feature>
<evidence type="ECO:0000256" key="5">
    <source>
        <dbReference type="SAM" id="Phobius"/>
    </source>
</evidence>
<dbReference type="GO" id="GO:0022857">
    <property type="term" value="F:transmembrane transporter activity"/>
    <property type="evidence" value="ECO:0007669"/>
    <property type="project" value="InterPro"/>
</dbReference>
<keyword evidence="4 5" id="KW-0472">Membrane</keyword>
<evidence type="ECO:0000256" key="2">
    <source>
        <dbReference type="ARBA" id="ARBA00022692"/>
    </source>
</evidence>
<dbReference type="AlphaFoldDB" id="A0A7W7VVE8"/>
<dbReference type="PANTHER" id="PTHR23523:SF2">
    <property type="entry name" value="2-NITROIMIDAZOLE TRANSPORTER"/>
    <property type="match status" value="1"/>
</dbReference>
<proteinExistence type="predicted"/>
<evidence type="ECO:0000256" key="4">
    <source>
        <dbReference type="ARBA" id="ARBA00023136"/>
    </source>
</evidence>
<feature type="transmembrane region" description="Helical" evidence="5">
    <location>
        <begin position="365"/>
        <end position="387"/>
    </location>
</feature>
<feature type="domain" description="Major facilitator superfamily (MFS) profile" evidence="6">
    <location>
        <begin position="23"/>
        <end position="421"/>
    </location>
</feature>
<reference evidence="7 8" key="1">
    <citation type="submission" date="2020-08" db="EMBL/GenBank/DDBJ databases">
        <title>Sequencing the genomes of 1000 actinobacteria strains.</title>
        <authorList>
            <person name="Klenk H.-P."/>
        </authorList>
    </citation>
    <scope>NUCLEOTIDE SEQUENCE [LARGE SCALE GENOMIC DNA]</scope>
    <source>
        <strain evidence="7 8">DSM 41654</strain>
    </source>
</reference>
<dbReference type="CDD" id="cd17339">
    <property type="entry name" value="MFS_NIMT_CynX_like"/>
    <property type="match status" value="1"/>
</dbReference>
<evidence type="ECO:0000313" key="7">
    <source>
        <dbReference type="EMBL" id="MBB4924316.1"/>
    </source>
</evidence>
<feature type="transmembrane region" description="Helical" evidence="5">
    <location>
        <begin position="93"/>
        <end position="110"/>
    </location>
</feature>
<comment type="caution">
    <text evidence="7">The sequence shown here is derived from an EMBL/GenBank/DDBJ whole genome shotgun (WGS) entry which is preliminary data.</text>
</comment>
<feature type="transmembrane region" description="Helical" evidence="5">
    <location>
        <begin position="331"/>
        <end position="353"/>
    </location>
</feature>
<dbReference type="Pfam" id="PF07690">
    <property type="entry name" value="MFS_1"/>
    <property type="match status" value="1"/>
</dbReference>
<organism evidence="7 8">
    <name type="scientific">Kitasatospora kifunensis</name>
    <name type="common">Streptomyces kifunensis</name>
    <dbReference type="NCBI Taxonomy" id="58351"/>
    <lineage>
        <taxon>Bacteria</taxon>
        <taxon>Bacillati</taxon>
        <taxon>Actinomycetota</taxon>
        <taxon>Actinomycetes</taxon>
        <taxon>Kitasatosporales</taxon>
        <taxon>Streptomycetaceae</taxon>
        <taxon>Kitasatospora</taxon>
    </lineage>
</organism>
<protein>
    <submittedName>
        <fullName evidence="7">CP family cyanate transporter-like MFS transporter</fullName>
    </submittedName>
</protein>
<dbReference type="InterPro" id="IPR052524">
    <property type="entry name" value="MFS_Cyanate_Porter"/>
</dbReference>
<sequence length="421" mass="42957">MSVTRAQQSLPTSAVRIPTKLAHPALLLTGIVLVALNMRACLAAISPMVGEIQRSFGLSATVSGLITTVPVLFQGVGAPLTPRLTRRFGTERVVLGAVLVLGAGVLLRVLPSVVALYAGCVVIGVAIAVLNVSMPGLVKREFPQRAATMTGVYSTTMLVGATLAAGSSVPLEHVLGGGWRASLGSWSLLALIAAVAWLPQVLRSRQERAAQLSPGASRLSAAQPRPVTEKPIAGIWRLPLAWQISLFMGISSLMVYTLVAWMPTILADHGMSRDQAGLVFAFSNLVQVAGAFLVPLLAGRLRSQRWLAVAMAALNAVGVAGLLIAPVSGAWISAAVLGLAQGGSLGLALAFIVLRTGTAAGAAQLGGMSQAVGYLIAAVGPVGGGALHQLTGGWTAVLVVLLVLAGAAAVAGWGAGQDRTL</sequence>
<evidence type="ECO:0000313" key="8">
    <source>
        <dbReference type="Proteomes" id="UP000540506"/>
    </source>
</evidence>
<feature type="transmembrane region" description="Helical" evidence="5">
    <location>
        <begin position="240"/>
        <end position="266"/>
    </location>
</feature>
<dbReference type="PROSITE" id="PS50850">
    <property type="entry name" value="MFS"/>
    <property type="match status" value="1"/>
</dbReference>
<feature type="transmembrane region" description="Helical" evidence="5">
    <location>
        <begin position="278"/>
        <end position="299"/>
    </location>
</feature>
<dbReference type="SUPFAM" id="SSF103473">
    <property type="entry name" value="MFS general substrate transporter"/>
    <property type="match status" value="1"/>
</dbReference>
<keyword evidence="2 5" id="KW-0812">Transmembrane</keyword>
<dbReference type="RefSeq" id="WP_184936279.1">
    <property type="nucleotide sequence ID" value="NZ_JACHJV010000001.1"/>
</dbReference>
<dbReference type="Proteomes" id="UP000540506">
    <property type="component" value="Unassembled WGS sequence"/>
</dbReference>
<name>A0A7W7VVE8_KITKI</name>
<dbReference type="InterPro" id="IPR020846">
    <property type="entry name" value="MFS_dom"/>
</dbReference>